<organism evidence="5 6">
    <name type="scientific">Labedella populi</name>
    <dbReference type="NCBI Taxonomy" id="2498850"/>
    <lineage>
        <taxon>Bacteria</taxon>
        <taxon>Bacillati</taxon>
        <taxon>Actinomycetota</taxon>
        <taxon>Actinomycetes</taxon>
        <taxon>Micrococcales</taxon>
        <taxon>Microbacteriaceae</taxon>
        <taxon>Labedella</taxon>
    </lineage>
</organism>
<comment type="caution">
    <text evidence="5">The sequence shown here is derived from an EMBL/GenBank/DDBJ whole genome shotgun (WGS) entry which is preliminary data.</text>
</comment>
<evidence type="ECO:0000313" key="5">
    <source>
        <dbReference type="EMBL" id="RWZ59544.1"/>
    </source>
</evidence>
<feature type="domain" description="HTH luxR-type" evidence="4">
    <location>
        <begin position="224"/>
        <end position="289"/>
    </location>
</feature>
<dbReference type="SMART" id="SM00421">
    <property type="entry name" value="HTH_LUXR"/>
    <property type="match status" value="1"/>
</dbReference>
<dbReference type="GO" id="GO:0003677">
    <property type="term" value="F:DNA binding"/>
    <property type="evidence" value="ECO:0007669"/>
    <property type="project" value="UniProtKB-KW"/>
</dbReference>
<dbReference type="EMBL" id="RZNC01000004">
    <property type="protein sequence ID" value="RWZ59544.1"/>
    <property type="molecule type" value="Genomic_DNA"/>
</dbReference>
<reference evidence="5 6" key="1">
    <citation type="submission" date="2018-12" db="EMBL/GenBank/DDBJ databases">
        <authorList>
            <person name="Li F."/>
        </authorList>
    </citation>
    <scope>NUCLEOTIDE SEQUENCE [LARGE SCALE GENOMIC DNA]</scope>
    <source>
        <strain evidence="5 6">8H24J-4-2</strain>
    </source>
</reference>
<evidence type="ECO:0000256" key="3">
    <source>
        <dbReference type="ARBA" id="ARBA00023163"/>
    </source>
</evidence>
<keyword evidence="6" id="KW-1185">Reference proteome</keyword>
<evidence type="ECO:0000259" key="4">
    <source>
        <dbReference type="PROSITE" id="PS50043"/>
    </source>
</evidence>
<dbReference type="InterPro" id="IPR003018">
    <property type="entry name" value="GAF"/>
</dbReference>
<keyword evidence="1" id="KW-0805">Transcription regulation</keyword>
<dbReference type="InterPro" id="IPR016032">
    <property type="entry name" value="Sig_transdc_resp-reg_C-effctor"/>
</dbReference>
<dbReference type="AlphaFoldDB" id="A0A3S3ZLB3"/>
<dbReference type="Gene3D" id="1.10.10.10">
    <property type="entry name" value="Winged helix-like DNA-binding domain superfamily/Winged helix DNA-binding domain"/>
    <property type="match status" value="1"/>
</dbReference>
<dbReference type="Pfam" id="PF00196">
    <property type="entry name" value="GerE"/>
    <property type="match status" value="1"/>
</dbReference>
<dbReference type="InterPro" id="IPR029016">
    <property type="entry name" value="GAF-like_dom_sf"/>
</dbReference>
<dbReference type="OrthoDB" id="4069167at2"/>
<gene>
    <name evidence="5" type="ORF">ELQ92_11975</name>
</gene>
<dbReference type="SUPFAM" id="SSF46894">
    <property type="entry name" value="C-terminal effector domain of the bipartite response regulators"/>
    <property type="match status" value="1"/>
</dbReference>
<dbReference type="PROSITE" id="PS00622">
    <property type="entry name" value="HTH_LUXR_1"/>
    <property type="match status" value="1"/>
</dbReference>
<protein>
    <submittedName>
        <fullName evidence="5">LuxR family transcriptional regulator</fullName>
    </submittedName>
</protein>
<dbReference type="Proteomes" id="UP000288603">
    <property type="component" value="Unassembled WGS sequence"/>
</dbReference>
<keyword evidence="2" id="KW-0238">DNA-binding</keyword>
<proteinExistence type="predicted"/>
<evidence type="ECO:0000256" key="2">
    <source>
        <dbReference type="ARBA" id="ARBA00023125"/>
    </source>
</evidence>
<dbReference type="Pfam" id="PF01590">
    <property type="entry name" value="GAF"/>
    <property type="match status" value="1"/>
</dbReference>
<dbReference type="PRINTS" id="PR00038">
    <property type="entry name" value="HTHLUXR"/>
</dbReference>
<dbReference type="SUPFAM" id="SSF55781">
    <property type="entry name" value="GAF domain-like"/>
    <property type="match status" value="1"/>
</dbReference>
<keyword evidence="3" id="KW-0804">Transcription</keyword>
<dbReference type="CDD" id="cd06170">
    <property type="entry name" value="LuxR_C_like"/>
    <property type="match status" value="1"/>
</dbReference>
<dbReference type="PROSITE" id="PS50043">
    <property type="entry name" value="HTH_LUXR_2"/>
    <property type="match status" value="1"/>
</dbReference>
<dbReference type="Gene3D" id="3.30.450.40">
    <property type="match status" value="1"/>
</dbReference>
<evidence type="ECO:0000256" key="1">
    <source>
        <dbReference type="ARBA" id="ARBA00023015"/>
    </source>
</evidence>
<dbReference type="InterPro" id="IPR000792">
    <property type="entry name" value="Tscrpt_reg_LuxR_C"/>
</dbReference>
<name>A0A3S3ZLB3_9MICO</name>
<dbReference type="InterPro" id="IPR036388">
    <property type="entry name" value="WH-like_DNA-bd_sf"/>
</dbReference>
<sequence>MTRTAMEPMETRLIDTAISELASTSGIPVAFGGAAVDGVVAVTAIAGARTNALDGLSVSPRLGLGGQALIDARPHSTGDYGSSRRITHDYDRHILGEGIAALLAVPIVVAGRTRGMLYGGSRAPGTVGDRFAASALAVAARLARQFAEHDARTRATDHGIEPPPAAVPTASLEDVRVAYAELRSITGTISDEALRARLATVERRLAALGGVTVTGPAATRPSASTSPAVALSRREHDVLGLAAVGLTNADIANRLGLRESTVKSYLASAMTKLDASTRLQAVSEARRHGLIP</sequence>
<accession>A0A3S3ZLB3</accession>
<evidence type="ECO:0000313" key="6">
    <source>
        <dbReference type="Proteomes" id="UP000288603"/>
    </source>
</evidence>
<dbReference type="PANTHER" id="PTHR44688">
    <property type="entry name" value="DNA-BINDING TRANSCRIPTIONAL ACTIVATOR DEVR_DOSR"/>
    <property type="match status" value="1"/>
</dbReference>
<dbReference type="GO" id="GO:0006355">
    <property type="term" value="P:regulation of DNA-templated transcription"/>
    <property type="evidence" value="ECO:0007669"/>
    <property type="project" value="InterPro"/>
</dbReference>
<dbReference type="PANTHER" id="PTHR44688:SF16">
    <property type="entry name" value="DNA-BINDING TRANSCRIPTIONAL ACTIVATOR DEVR_DOSR"/>
    <property type="match status" value="1"/>
</dbReference>